<gene>
    <name evidence="1" type="ORF">A2932_01475</name>
</gene>
<reference evidence="1 2" key="1">
    <citation type="journal article" date="2016" name="Nat. Commun.">
        <title>Thousands of microbial genomes shed light on interconnected biogeochemical processes in an aquifer system.</title>
        <authorList>
            <person name="Anantharaman K."/>
            <person name="Brown C.T."/>
            <person name="Hug L.A."/>
            <person name="Sharon I."/>
            <person name="Castelle C.J."/>
            <person name="Probst A.J."/>
            <person name="Thomas B.C."/>
            <person name="Singh A."/>
            <person name="Wilkins M.J."/>
            <person name="Karaoz U."/>
            <person name="Brodie E.L."/>
            <person name="Williams K.H."/>
            <person name="Hubbard S.S."/>
            <person name="Banfield J.F."/>
        </authorList>
    </citation>
    <scope>NUCLEOTIDE SEQUENCE [LARGE SCALE GENOMIC DNA]</scope>
</reference>
<accession>A0A1G2HH82</accession>
<dbReference type="Proteomes" id="UP000179153">
    <property type="component" value="Unassembled WGS sequence"/>
</dbReference>
<proteinExistence type="predicted"/>
<comment type="caution">
    <text evidence="1">The sequence shown here is derived from an EMBL/GenBank/DDBJ whole genome shotgun (WGS) entry which is preliminary data.</text>
</comment>
<name>A0A1G2HH82_9BACT</name>
<organism evidence="1 2">
    <name type="scientific">Candidatus Spechtbacteria bacterium RIFCSPLOWO2_01_FULL_46_10</name>
    <dbReference type="NCBI Taxonomy" id="1802163"/>
    <lineage>
        <taxon>Bacteria</taxon>
        <taxon>Candidatus Spechtiibacteriota</taxon>
    </lineage>
</organism>
<protein>
    <submittedName>
        <fullName evidence="1">Uncharacterized protein</fullName>
    </submittedName>
</protein>
<evidence type="ECO:0000313" key="2">
    <source>
        <dbReference type="Proteomes" id="UP000179153"/>
    </source>
</evidence>
<evidence type="ECO:0000313" key="1">
    <source>
        <dbReference type="EMBL" id="OGZ61856.1"/>
    </source>
</evidence>
<dbReference type="EMBL" id="MHOI01000008">
    <property type="protein sequence ID" value="OGZ61856.1"/>
    <property type="molecule type" value="Genomic_DNA"/>
</dbReference>
<dbReference type="AlphaFoldDB" id="A0A1G2HH82"/>
<sequence length="131" mass="14918">MTAQKIRRKEAENLITEYQKKLLRENNCSSTWELYALMGIGHCCGGIYIRSDVELRQAYRRYLNVDTLSESELVKAVLEFERSQLPPEEEGLLTCKAVEEVFIFCEGLAGRTNVELSEFFSAALGGRMVVD</sequence>